<keyword evidence="3" id="KW-1185">Reference proteome</keyword>
<dbReference type="eggNOG" id="COG3240">
    <property type="taxonomic scope" value="Bacteria"/>
</dbReference>
<proteinExistence type="predicted"/>
<dbReference type="Gene3D" id="3.40.50.1110">
    <property type="entry name" value="SGNH hydrolase"/>
    <property type="match status" value="1"/>
</dbReference>
<sequence length="402" mass="42923">MLDVNINQIISLGDSLSDNGNIINITQGLLPNTPFFAPGRFCNGSNWLDYVANELGLEVTPITSFNPTLANNLPSINFAEGGATSGCDNIGSRDGYPPLPGLQQQVDQLTGLFAAQVINPNANALYSLWVGANDYLAYLEKVSLNPTDPTLLTPAGQVQQTVGNISNTLSTLVNQFDAQNILVFNLPDLSQTPLGHSFGANGAAALENLTLAHNQALNDQIYNFSLAFPDRHFLSVDVYSLFSNISDNPADFGFCNVTDAATNTNIYDRQFAYNPQNLVINSDSDNYLFWDSAHPTTKGHQALAQYVVDILSSIYGIDSPLIGNLNASSGNLLVSNSPQSGPQSINSEDLSLSQSSVNSGPIVLNLDETGKLSVVSSQPLEQSASEINSSTFELPVLELTAA</sequence>
<dbReference type="KEGG" id="cyj:Cyan7822_1541"/>
<dbReference type="EMBL" id="CP002198">
    <property type="protein sequence ID" value="ADN13534.1"/>
    <property type="molecule type" value="Genomic_DNA"/>
</dbReference>
<evidence type="ECO:0000256" key="1">
    <source>
        <dbReference type="ARBA" id="ARBA00022801"/>
    </source>
</evidence>
<dbReference type="InterPro" id="IPR051058">
    <property type="entry name" value="GDSL_Est/Lipase"/>
</dbReference>
<evidence type="ECO:0000313" key="2">
    <source>
        <dbReference type="EMBL" id="ADN13534.1"/>
    </source>
</evidence>
<dbReference type="RefSeq" id="WP_013321641.1">
    <property type="nucleotide sequence ID" value="NC_014501.1"/>
</dbReference>
<dbReference type="OrthoDB" id="5292073at2"/>
<keyword evidence="1" id="KW-0378">Hydrolase</keyword>
<dbReference type="InterPro" id="IPR036514">
    <property type="entry name" value="SGNH_hydro_sf"/>
</dbReference>
<gene>
    <name evidence="2" type="ordered locus">Cyan7822_1541</name>
</gene>
<dbReference type="CDD" id="cd01846">
    <property type="entry name" value="fatty_acyltransferase_like"/>
    <property type="match status" value="1"/>
</dbReference>
<dbReference type="PANTHER" id="PTHR45648">
    <property type="entry name" value="GDSL LIPASE/ACYLHYDROLASE FAMILY PROTEIN (AFU_ORTHOLOGUE AFUA_4G14700)"/>
    <property type="match status" value="1"/>
</dbReference>
<organism evidence="2 3">
    <name type="scientific">Gloeothece verrucosa (strain PCC 7822)</name>
    <name type="common">Cyanothece sp. (strain PCC 7822)</name>
    <dbReference type="NCBI Taxonomy" id="497965"/>
    <lineage>
        <taxon>Bacteria</taxon>
        <taxon>Bacillati</taxon>
        <taxon>Cyanobacteriota</taxon>
        <taxon>Cyanophyceae</taxon>
        <taxon>Oscillatoriophycideae</taxon>
        <taxon>Chroococcales</taxon>
        <taxon>Aphanothecaceae</taxon>
        <taxon>Gloeothece</taxon>
        <taxon>Gloeothece verrucosa</taxon>
    </lineage>
</organism>
<dbReference type="InterPro" id="IPR001087">
    <property type="entry name" value="GDSL"/>
</dbReference>
<dbReference type="HOGENOM" id="CLU_015101_3_2_3"/>
<dbReference type="AlphaFoldDB" id="E0U5E4"/>
<dbReference type="GO" id="GO:0016788">
    <property type="term" value="F:hydrolase activity, acting on ester bonds"/>
    <property type="evidence" value="ECO:0007669"/>
    <property type="project" value="InterPro"/>
</dbReference>
<dbReference type="SUPFAM" id="SSF52266">
    <property type="entry name" value="SGNH hydrolase"/>
    <property type="match status" value="1"/>
</dbReference>
<protein>
    <submittedName>
        <fullName evidence="2">Lipolytic protein G-D-S-L family</fullName>
    </submittedName>
</protein>
<dbReference type="Pfam" id="PF00657">
    <property type="entry name" value="Lipase_GDSL"/>
    <property type="match status" value="1"/>
</dbReference>
<dbReference type="PANTHER" id="PTHR45648:SF22">
    <property type="entry name" value="GDSL LIPASE_ACYLHYDROLASE FAMILY PROTEIN (AFU_ORTHOLOGUE AFUA_4G14700)"/>
    <property type="match status" value="1"/>
</dbReference>
<evidence type="ECO:0000313" key="3">
    <source>
        <dbReference type="Proteomes" id="UP000008206"/>
    </source>
</evidence>
<name>E0U5E4_GLOV7</name>
<reference evidence="3" key="1">
    <citation type="journal article" date="2011" name="MBio">
        <title>Novel metabolic attributes of the genus Cyanothece, comprising a group of unicellular nitrogen-fixing Cyanobacteria.</title>
        <authorList>
            <person name="Bandyopadhyay A."/>
            <person name="Elvitigala T."/>
            <person name="Welsh E."/>
            <person name="Stockel J."/>
            <person name="Liberton M."/>
            <person name="Min H."/>
            <person name="Sherman L.A."/>
            <person name="Pakrasi H.B."/>
        </authorList>
    </citation>
    <scope>NUCLEOTIDE SEQUENCE [LARGE SCALE GENOMIC DNA]</scope>
    <source>
        <strain evidence="3">PCC 7822</strain>
    </source>
</reference>
<dbReference type="Proteomes" id="UP000008206">
    <property type="component" value="Chromosome"/>
</dbReference>
<accession>E0U5E4</accession>